<comment type="pathway">
    <text evidence="1 8">Metabolic intermediate biosynthesis; chorismate biosynthesis; chorismate from D-erythrose 4-phosphate and phosphoenolpyruvate: step 4/7.</text>
</comment>
<dbReference type="Pfam" id="PF18317">
    <property type="entry name" value="SDH_C"/>
    <property type="match status" value="1"/>
</dbReference>
<dbReference type="UniPathway" id="UPA00053">
    <property type="reaction ID" value="UER00087"/>
</dbReference>
<dbReference type="Pfam" id="PF01488">
    <property type="entry name" value="Shikimate_DH"/>
    <property type="match status" value="1"/>
</dbReference>
<accession>A0A023X1Y3</accession>
<keyword evidence="5 8" id="KW-0560">Oxidoreductase</keyword>
<evidence type="ECO:0000256" key="5">
    <source>
        <dbReference type="ARBA" id="ARBA00023002"/>
    </source>
</evidence>
<dbReference type="EMBL" id="JAWXXX010000001">
    <property type="protein sequence ID" value="MDX5893765.1"/>
    <property type="molecule type" value="Genomic_DNA"/>
</dbReference>
<evidence type="ECO:0000259" key="11">
    <source>
        <dbReference type="Pfam" id="PF18317"/>
    </source>
</evidence>
<keyword evidence="14" id="KW-1185">Reference proteome</keyword>
<evidence type="ECO:0000256" key="6">
    <source>
        <dbReference type="ARBA" id="ARBA00023141"/>
    </source>
</evidence>
<evidence type="ECO:0000313" key="14">
    <source>
        <dbReference type="Proteomes" id="UP000025229"/>
    </source>
</evidence>
<feature type="binding site" evidence="8">
    <location>
        <position position="251"/>
    </location>
    <ligand>
        <name>NADP(+)</name>
        <dbReference type="ChEBI" id="CHEBI:58349"/>
    </ligand>
</feature>
<dbReference type="RefSeq" id="WP_051589409.1">
    <property type="nucleotide sequence ID" value="NZ_CP007514.1"/>
</dbReference>
<evidence type="ECO:0000256" key="7">
    <source>
        <dbReference type="ARBA" id="ARBA00049442"/>
    </source>
</evidence>
<dbReference type="PANTHER" id="PTHR21089">
    <property type="entry name" value="SHIKIMATE DEHYDROGENASE"/>
    <property type="match status" value="1"/>
</dbReference>
<protein>
    <recommendedName>
        <fullName evidence="2 8">Shikimate dehydrogenase (NADP(+))</fullName>
        <shortName evidence="8">SDH</shortName>
        <ecNumber evidence="2 8">1.1.1.25</ecNumber>
    </recommendedName>
</protein>
<evidence type="ECO:0000313" key="13">
    <source>
        <dbReference type="EMBL" id="MDX5893765.1"/>
    </source>
</evidence>
<keyword evidence="6 8" id="KW-0057">Aromatic amino acid biosynthesis</keyword>
<dbReference type="EMBL" id="CP007514">
    <property type="protein sequence ID" value="AHY46358.1"/>
    <property type="molecule type" value="Genomic_DNA"/>
</dbReference>
<dbReference type="GO" id="GO:0004764">
    <property type="term" value="F:shikimate 3-dehydrogenase (NADP+) activity"/>
    <property type="evidence" value="ECO:0007669"/>
    <property type="project" value="UniProtKB-UniRule"/>
</dbReference>
<feature type="binding site" evidence="8">
    <location>
        <position position="84"/>
    </location>
    <ligand>
        <name>NADP(+)</name>
        <dbReference type="ChEBI" id="CHEBI:58349"/>
    </ligand>
</feature>
<dbReference type="EC" id="1.1.1.25" evidence="2 8"/>
<evidence type="ECO:0000256" key="2">
    <source>
        <dbReference type="ARBA" id="ARBA00012962"/>
    </source>
</evidence>
<gene>
    <name evidence="8" type="primary">aroE</name>
    <name evidence="12" type="ORF">RradSPS_1075</name>
    <name evidence="13" type="ORF">SIL72_06950</name>
</gene>
<dbReference type="KEGG" id="rrd:RradSPS_1075"/>
<keyword evidence="4 8" id="KW-0521">NADP</keyword>
<feature type="domain" description="Quinate/shikimate 5-dehydrogenase/glutamyl-tRNA reductase" evidence="9">
    <location>
        <begin position="122"/>
        <end position="201"/>
    </location>
</feature>
<feature type="binding site" evidence="8">
    <location>
        <position position="93"/>
    </location>
    <ligand>
        <name>shikimate</name>
        <dbReference type="ChEBI" id="CHEBI:36208"/>
    </ligand>
</feature>
<dbReference type="GO" id="GO:0050661">
    <property type="term" value="F:NADP binding"/>
    <property type="evidence" value="ECO:0007669"/>
    <property type="project" value="InterPro"/>
</dbReference>
<dbReference type="GO" id="GO:0008652">
    <property type="term" value="P:amino acid biosynthetic process"/>
    <property type="evidence" value="ECO:0007669"/>
    <property type="project" value="UniProtKB-KW"/>
</dbReference>
<evidence type="ECO:0000256" key="1">
    <source>
        <dbReference type="ARBA" id="ARBA00004871"/>
    </source>
</evidence>
<keyword evidence="3 8" id="KW-0028">Amino-acid biosynthesis</keyword>
<reference evidence="12 14" key="1">
    <citation type="submission" date="2014-03" db="EMBL/GenBank/DDBJ databases">
        <title>Complete genome sequence of the Radio-Resistant Rubrobacter radiotolerans RSPS-4.</title>
        <authorList>
            <person name="Egas C.C."/>
            <person name="Barroso C.C."/>
            <person name="Froufe H.J.C."/>
            <person name="Pacheco J.J."/>
            <person name="Albuquerque L.L."/>
            <person name="da Costa M.M.S."/>
        </authorList>
    </citation>
    <scope>NUCLEOTIDE SEQUENCE [LARGE SCALE GENOMIC DNA]</scope>
    <source>
        <strain evidence="12 14">RSPS-4</strain>
    </source>
</reference>
<feature type="domain" description="SDH C-terminal" evidence="11">
    <location>
        <begin position="253"/>
        <end position="280"/>
    </location>
</feature>
<dbReference type="AlphaFoldDB" id="A0A023X1Y3"/>
<dbReference type="SUPFAM" id="SSF51735">
    <property type="entry name" value="NAD(P)-binding Rossmann-fold domains"/>
    <property type="match status" value="1"/>
</dbReference>
<feature type="binding site" evidence="8">
    <location>
        <position position="68"/>
    </location>
    <ligand>
        <name>shikimate</name>
        <dbReference type="ChEBI" id="CHEBI:36208"/>
    </ligand>
</feature>
<dbReference type="PANTHER" id="PTHR21089:SF1">
    <property type="entry name" value="BIFUNCTIONAL 3-DEHYDROQUINATE DEHYDRATASE_SHIKIMATE DEHYDROGENASE, CHLOROPLASTIC"/>
    <property type="match status" value="1"/>
</dbReference>
<dbReference type="Proteomes" id="UP000025229">
    <property type="component" value="Chromosome"/>
</dbReference>
<sequence>MVPISGKTRVLALIGHPVSHSLSPAMHNAAFAADGLDFVYVCLDVHPNRLPEAVRGMAALSFRGFNITMPHKQALVDLVDDLDDAARVSGAVNTVVIDPDSGKLTGYNTDGGGMVLACEEAGIELSGKSVLLLGAGGAAAAVALAFAEAGIGELHLANRSLENAGKLKEKLSGVGILSVETHALDDLDASAFGADVIVNTTPLGMKEGDALPLPEGCLREGVAVCDAVYRPGFETPLVRLARERGVPVVAGNRMLLYQGVLAQSLWTGGEPNVAVMDRALSAR</sequence>
<feature type="binding site" evidence="8">
    <location>
        <position position="258"/>
    </location>
    <ligand>
        <name>shikimate</name>
        <dbReference type="ChEBI" id="CHEBI:36208"/>
    </ligand>
</feature>
<comment type="function">
    <text evidence="8">Involved in the biosynthesis of the chorismate, which leads to the biosynthesis of aromatic amino acids. Catalyzes the reversible NADPH linked reduction of 3-dehydroshikimate (DHSA) to yield shikimate (SA).</text>
</comment>
<evidence type="ECO:0000256" key="8">
    <source>
        <dbReference type="HAMAP-Rule" id="MF_00222"/>
    </source>
</evidence>
<feature type="binding site" evidence="8">
    <location>
        <position position="227"/>
    </location>
    <ligand>
        <name>NADP(+)</name>
        <dbReference type="ChEBI" id="CHEBI:58349"/>
    </ligand>
</feature>
<dbReference type="InterPro" id="IPR046346">
    <property type="entry name" value="Aminoacid_DH-like_N_sf"/>
</dbReference>
<dbReference type="GO" id="GO:0009423">
    <property type="term" value="P:chorismate biosynthetic process"/>
    <property type="evidence" value="ECO:0007669"/>
    <property type="project" value="UniProtKB-UniRule"/>
</dbReference>
<feature type="active site" description="Proton acceptor" evidence="8">
    <location>
        <position position="72"/>
    </location>
</feature>
<dbReference type="eggNOG" id="COG0169">
    <property type="taxonomic scope" value="Bacteria"/>
</dbReference>
<dbReference type="GO" id="GO:0009073">
    <property type="term" value="P:aromatic amino acid family biosynthetic process"/>
    <property type="evidence" value="ECO:0007669"/>
    <property type="project" value="UniProtKB-KW"/>
</dbReference>
<dbReference type="Proteomes" id="UP001281130">
    <property type="component" value="Unassembled WGS sequence"/>
</dbReference>
<evidence type="ECO:0000259" key="9">
    <source>
        <dbReference type="Pfam" id="PF01488"/>
    </source>
</evidence>
<reference evidence="13" key="2">
    <citation type="submission" date="2023-11" db="EMBL/GenBank/DDBJ databases">
        <title>MicrobeMod: A computational toolkit for identifying prokaryotic methylation and restriction-modification with nanopore sequencing.</title>
        <authorList>
            <person name="Crits-Christoph A."/>
            <person name="Kang S.C."/>
            <person name="Lee H."/>
            <person name="Ostrov N."/>
        </authorList>
    </citation>
    <scope>NUCLEOTIDE SEQUENCE</scope>
    <source>
        <strain evidence="13">ATCC 51242</strain>
    </source>
</reference>
<dbReference type="Pfam" id="PF08501">
    <property type="entry name" value="Shikimate_dh_N"/>
    <property type="match status" value="1"/>
</dbReference>
<dbReference type="InterPro" id="IPR011342">
    <property type="entry name" value="Shikimate_DH"/>
</dbReference>
<feature type="binding site" evidence="8">
    <location>
        <begin position="134"/>
        <end position="138"/>
    </location>
    <ligand>
        <name>NADP(+)</name>
        <dbReference type="ChEBI" id="CHEBI:58349"/>
    </ligand>
</feature>
<evidence type="ECO:0000313" key="12">
    <source>
        <dbReference type="EMBL" id="AHY46358.1"/>
    </source>
</evidence>
<dbReference type="CDD" id="cd01065">
    <property type="entry name" value="NAD_bind_Shikimate_DH"/>
    <property type="match status" value="1"/>
</dbReference>
<comment type="subunit">
    <text evidence="8">Homodimer.</text>
</comment>
<feature type="binding site" evidence="8">
    <location>
        <begin position="21"/>
        <end position="23"/>
    </location>
    <ligand>
        <name>shikimate</name>
        <dbReference type="ChEBI" id="CHEBI:36208"/>
    </ligand>
</feature>
<feature type="binding site" evidence="8">
    <location>
        <position position="110"/>
    </location>
    <ligand>
        <name>shikimate</name>
        <dbReference type="ChEBI" id="CHEBI:36208"/>
    </ligand>
</feature>
<dbReference type="InterPro" id="IPR036291">
    <property type="entry name" value="NAD(P)-bd_dom_sf"/>
</dbReference>
<dbReference type="HOGENOM" id="CLU_044063_0_1_11"/>
<dbReference type="InterPro" id="IPR022893">
    <property type="entry name" value="Shikimate_DH_fam"/>
</dbReference>
<comment type="catalytic activity">
    <reaction evidence="7 8">
        <text>shikimate + NADP(+) = 3-dehydroshikimate + NADPH + H(+)</text>
        <dbReference type="Rhea" id="RHEA:17737"/>
        <dbReference type="ChEBI" id="CHEBI:15378"/>
        <dbReference type="ChEBI" id="CHEBI:16630"/>
        <dbReference type="ChEBI" id="CHEBI:36208"/>
        <dbReference type="ChEBI" id="CHEBI:57783"/>
        <dbReference type="ChEBI" id="CHEBI:58349"/>
        <dbReference type="EC" id="1.1.1.25"/>
    </reaction>
</comment>
<dbReference type="OrthoDB" id="9776868at2"/>
<dbReference type="HAMAP" id="MF_00222">
    <property type="entry name" value="Shikimate_DH_AroE"/>
    <property type="match status" value="1"/>
</dbReference>
<proteinExistence type="inferred from homology"/>
<organism evidence="12 14">
    <name type="scientific">Rubrobacter radiotolerans</name>
    <name type="common">Arthrobacter radiotolerans</name>
    <dbReference type="NCBI Taxonomy" id="42256"/>
    <lineage>
        <taxon>Bacteria</taxon>
        <taxon>Bacillati</taxon>
        <taxon>Actinomycetota</taxon>
        <taxon>Rubrobacteria</taxon>
        <taxon>Rubrobacterales</taxon>
        <taxon>Rubrobacteraceae</taxon>
        <taxon>Rubrobacter</taxon>
    </lineage>
</organism>
<comment type="similarity">
    <text evidence="8">Belongs to the shikimate dehydrogenase family.</text>
</comment>
<dbReference type="InterPro" id="IPR006151">
    <property type="entry name" value="Shikm_DH/Glu-tRNA_Rdtase"/>
</dbReference>
<evidence type="ECO:0000259" key="10">
    <source>
        <dbReference type="Pfam" id="PF08501"/>
    </source>
</evidence>
<feature type="binding site" evidence="8">
    <location>
        <position position="229"/>
    </location>
    <ligand>
        <name>shikimate</name>
        <dbReference type="ChEBI" id="CHEBI:36208"/>
    </ligand>
</feature>
<evidence type="ECO:0000256" key="3">
    <source>
        <dbReference type="ARBA" id="ARBA00022605"/>
    </source>
</evidence>
<evidence type="ECO:0000256" key="4">
    <source>
        <dbReference type="ARBA" id="ARBA00022857"/>
    </source>
</evidence>
<dbReference type="PATRIC" id="fig|42256.3.peg.1088"/>
<dbReference type="NCBIfam" id="TIGR00507">
    <property type="entry name" value="aroE"/>
    <property type="match status" value="1"/>
</dbReference>
<dbReference type="Gene3D" id="3.40.50.720">
    <property type="entry name" value="NAD(P)-binding Rossmann-like Domain"/>
    <property type="match status" value="1"/>
</dbReference>
<dbReference type="GO" id="GO:0019632">
    <property type="term" value="P:shikimate metabolic process"/>
    <property type="evidence" value="ECO:0007669"/>
    <property type="project" value="InterPro"/>
</dbReference>
<dbReference type="InterPro" id="IPR041121">
    <property type="entry name" value="SDH_C"/>
</dbReference>
<dbReference type="SUPFAM" id="SSF53223">
    <property type="entry name" value="Aminoacid dehydrogenase-like, N-terminal domain"/>
    <property type="match status" value="1"/>
</dbReference>
<dbReference type="InterPro" id="IPR013708">
    <property type="entry name" value="Shikimate_DH-bd_N"/>
</dbReference>
<dbReference type="NCBIfam" id="NF001319">
    <property type="entry name" value="PRK00258.3-3"/>
    <property type="match status" value="1"/>
</dbReference>
<dbReference type="Gene3D" id="3.40.50.10860">
    <property type="entry name" value="Leucine Dehydrogenase, chain A, domain 1"/>
    <property type="match status" value="1"/>
</dbReference>
<feature type="domain" description="Shikimate dehydrogenase substrate binding N-terminal" evidence="10">
    <location>
        <begin position="13"/>
        <end position="95"/>
    </location>
</feature>
<name>A0A023X1Y3_RUBRA</name>
<comment type="caution">
    <text evidence="8">Lacks conserved residue(s) required for the propagation of feature annotation.</text>
</comment>
<dbReference type="STRING" id="42256.RradSPS_1075"/>